<reference evidence="1" key="2">
    <citation type="submission" date="2023-04" db="EMBL/GenBank/DDBJ databases">
        <authorList>
            <person name="Bu L."/>
            <person name="Lu L."/>
            <person name="Laidemitt M.R."/>
            <person name="Zhang S.M."/>
            <person name="Mutuku M."/>
            <person name="Mkoji G."/>
            <person name="Steinauer M."/>
            <person name="Loker E.S."/>
        </authorList>
    </citation>
    <scope>NUCLEOTIDE SEQUENCE</scope>
    <source>
        <strain evidence="1">KasaAsao</strain>
        <tissue evidence="1">Whole Snail</tissue>
    </source>
</reference>
<keyword evidence="2" id="KW-1185">Reference proteome</keyword>
<reference evidence="1" key="1">
    <citation type="journal article" date="2023" name="PLoS Negl. Trop. Dis.">
        <title>A genome sequence for Biomphalaria pfeifferi, the major vector snail for the human-infecting parasite Schistosoma mansoni.</title>
        <authorList>
            <person name="Bu L."/>
            <person name="Lu L."/>
            <person name="Laidemitt M.R."/>
            <person name="Zhang S.M."/>
            <person name="Mutuku M."/>
            <person name="Mkoji G."/>
            <person name="Steinauer M."/>
            <person name="Loker E.S."/>
        </authorList>
    </citation>
    <scope>NUCLEOTIDE SEQUENCE</scope>
    <source>
        <strain evidence="1">KasaAsao</strain>
    </source>
</reference>
<name>A0AAD8C5L6_BIOPF</name>
<protein>
    <submittedName>
        <fullName evidence="1">Uncharacterized protein</fullName>
    </submittedName>
</protein>
<accession>A0AAD8C5L6</accession>
<gene>
    <name evidence="1" type="ORF">Bpfe_004060</name>
</gene>
<comment type="caution">
    <text evidence="1">The sequence shown here is derived from an EMBL/GenBank/DDBJ whole genome shotgun (WGS) entry which is preliminary data.</text>
</comment>
<dbReference type="EMBL" id="JASAOG010000010">
    <property type="protein sequence ID" value="KAK0066628.1"/>
    <property type="molecule type" value="Genomic_DNA"/>
</dbReference>
<proteinExistence type="predicted"/>
<evidence type="ECO:0000313" key="2">
    <source>
        <dbReference type="Proteomes" id="UP001233172"/>
    </source>
</evidence>
<dbReference type="Proteomes" id="UP001233172">
    <property type="component" value="Unassembled WGS sequence"/>
</dbReference>
<sequence length="115" mass="13273">MLRVPLGLQSSAVAFQRSRQSMISKGLDSASFCAPTVLPTFKRLLQLETKRCPLHKRFNMIDHDCGLMKRDAGDYDDKMEPGVEQSTHLHTSGNYQHTNIFDLLNRRHFHSFQIR</sequence>
<evidence type="ECO:0000313" key="1">
    <source>
        <dbReference type="EMBL" id="KAK0066628.1"/>
    </source>
</evidence>
<dbReference type="AlphaFoldDB" id="A0AAD8C5L6"/>
<organism evidence="1 2">
    <name type="scientific">Biomphalaria pfeifferi</name>
    <name type="common">Bloodfluke planorb</name>
    <name type="synonym">Freshwater snail</name>
    <dbReference type="NCBI Taxonomy" id="112525"/>
    <lineage>
        <taxon>Eukaryota</taxon>
        <taxon>Metazoa</taxon>
        <taxon>Spiralia</taxon>
        <taxon>Lophotrochozoa</taxon>
        <taxon>Mollusca</taxon>
        <taxon>Gastropoda</taxon>
        <taxon>Heterobranchia</taxon>
        <taxon>Euthyneura</taxon>
        <taxon>Panpulmonata</taxon>
        <taxon>Hygrophila</taxon>
        <taxon>Lymnaeoidea</taxon>
        <taxon>Planorbidae</taxon>
        <taxon>Biomphalaria</taxon>
    </lineage>
</organism>